<dbReference type="PANTHER" id="PTHR11472">
    <property type="entry name" value="DNA REPAIR DEAD HELICASE RAD3/XP-D SUBFAMILY MEMBER"/>
    <property type="match status" value="1"/>
</dbReference>
<evidence type="ECO:0000259" key="4">
    <source>
        <dbReference type="PROSITE" id="PS51193"/>
    </source>
</evidence>
<keyword evidence="3" id="KW-0067">ATP-binding</keyword>
<dbReference type="Gene3D" id="3.40.50.300">
    <property type="entry name" value="P-loop containing nucleotide triphosphate hydrolases"/>
    <property type="match status" value="1"/>
</dbReference>
<dbReference type="InterPro" id="IPR006935">
    <property type="entry name" value="Helicase/UvrB_N"/>
</dbReference>
<dbReference type="Pfam" id="PF04851">
    <property type="entry name" value="ResIII"/>
    <property type="match status" value="1"/>
</dbReference>
<evidence type="ECO:0000256" key="1">
    <source>
        <dbReference type="ARBA" id="ARBA00022741"/>
    </source>
</evidence>
<dbReference type="InterPro" id="IPR014013">
    <property type="entry name" value="Helic_SF1/SF2_ATP-bd_DinG/Rad3"/>
</dbReference>
<sequence>MTDILKTNYKDNVIPLRKRGRINIGLQNDECKSTEKAGVTIQFPEEIDPYPSQISIMEEIISSFEKSSNALIESPTGSGKTMALLSSAIG</sequence>
<dbReference type="PANTHER" id="PTHR11472:SF47">
    <property type="entry name" value="FANCONI ANEMIA GROUP J PROTEIN"/>
    <property type="match status" value="1"/>
</dbReference>
<proteinExistence type="predicted"/>
<protein>
    <submittedName>
        <fullName evidence="6">Helicase ATP-binding domain-containing protein</fullName>
    </submittedName>
</protein>
<dbReference type="GO" id="GO:0016787">
    <property type="term" value="F:hydrolase activity"/>
    <property type="evidence" value="ECO:0007669"/>
    <property type="project" value="UniProtKB-KW"/>
</dbReference>
<dbReference type="Proteomes" id="UP000046392">
    <property type="component" value="Unplaced"/>
</dbReference>
<keyword evidence="5" id="KW-1185">Reference proteome</keyword>
<accession>A0A0N5CAT8</accession>
<dbReference type="PROSITE" id="PS51193">
    <property type="entry name" value="HELICASE_ATP_BIND_2"/>
    <property type="match status" value="1"/>
</dbReference>
<reference evidence="6" key="1">
    <citation type="submission" date="2017-02" db="UniProtKB">
        <authorList>
            <consortium name="WormBaseParasite"/>
        </authorList>
    </citation>
    <scope>IDENTIFICATION</scope>
</reference>
<dbReference type="GO" id="GO:1990918">
    <property type="term" value="P:double-strand break repair involved in meiotic recombination"/>
    <property type="evidence" value="ECO:0007669"/>
    <property type="project" value="TreeGrafter"/>
</dbReference>
<evidence type="ECO:0000256" key="3">
    <source>
        <dbReference type="ARBA" id="ARBA00022840"/>
    </source>
</evidence>
<dbReference type="GO" id="GO:0003677">
    <property type="term" value="F:DNA binding"/>
    <property type="evidence" value="ECO:0007669"/>
    <property type="project" value="InterPro"/>
</dbReference>
<dbReference type="GO" id="GO:0006289">
    <property type="term" value="P:nucleotide-excision repair"/>
    <property type="evidence" value="ECO:0007669"/>
    <property type="project" value="TreeGrafter"/>
</dbReference>
<dbReference type="GO" id="GO:0005634">
    <property type="term" value="C:nucleus"/>
    <property type="evidence" value="ECO:0007669"/>
    <property type="project" value="TreeGrafter"/>
</dbReference>
<dbReference type="GO" id="GO:0003678">
    <property type="term" value="F:DNA helicase activity"/>
    <property type="evidence" value="ECO:0007669"/>
    <property type="project" value="TreeGrafter"/>
</dbReference>
<name>A0A0N5CAT8_STREA</name>
<keyword evidence="2" id="KW-0378">Hydrolase</keyword>
<evidence type="ECO:0000256" key="2">
    <source>
        <dbReference type="ARBA" id="ARBA00022801"/>
    </source>
</evidence>
<dbReference type="InterPro" id="IPR027417">
    <property type="entry name" value="P-loop_NTPase"/>
</dbReference>
<keyword evidence="1" id="KW-0547">Nucleotide-binding</keyword>
<evidence type="ECO:0000313" key="5">
    <source>
        <dbReference type="Proteomes" id="UP000046392"/>
    </source>
</evidence>
<feature type="domain" description="Helicase ATP-binding" evidence="4">
    <location>
        <begin position="39"/>
        <end position="90"/>
    </location>
</feature>
<dbReference type="STRING" id="174720.A0A0N5CAT8"/>
<dbReference type="InterPro" id="IPR045028">
    <property type="entry name" value="DinG/Rad3-like"/>
</dbReference>
<dbReference type="WBParaSite" id="SPAL_0001500700.1">
    <property type="protein sequence ID" value="SPAL_0001500700.1"/>
    <property type="gene ID" value="SPAL_0001500700"/>
</dbReference>
<dbReference type="SUPFAM" id="SSF52540">
    <property type="entry name" value="P-loop containing nucleoside triphosphate hydrolases"/>
    <property type="match status" value="1"/>
</dbReference>
<dbReference type="GO" id="GO:0005524">
    <property type="term" value="F:ATP binding"/>
    <property type="evidence" value="ECO:0007669"/>
    <property type="project" value="UniProtKB-KW"/>
</dbReference>
<organism evidence="5 6">
    <name type="scientific">Strongyloides papillosus</name>
    <name type="common">Intestinal threadworm</name>
    <dbReference type="NCBI Taxonomy" id="174720"/>
    <lineage>
        <taxon>Eukaryota</taxon>
        <taxon>Metazoa</taxon>
        <taxon>Ecdysozoa</taxon>
        <taxon>Nematoda</taxon>
        <taxon>Chromadorea</taxon>
        <taxon>Rhabditida</taxon>
        <taxon>Tylenchina</taxon>
        <taxon>Panagrolaimomorpha</taxon>
        <taxon>Strongyloidoidea</taxon>
        <taxon>Strongyloididae</taxon>
        <taxon>Strongyloides</taxon>
    </lineage>
</organism>
<dbReference type="AlphaFoldDB" id="A0A0N5CAT8"/>
<evidence type="ECO:0000313" key="6">
    <source>
        <dbReference type="WBParaSite" id="SPAL_0001500700.1"/>
    </source>
</evidence>